<dbReference type="EMBL" id="FRFE01000004">
    <property type="protein sequence ID" value="SHO45543.1"/>
    <property type="molecule type" value="Genomic_DNA"/>
</dbReference>
<dbReference type="CDD" id="cd06454">
    <property type="entry name" value="KBL_like"/>
    <property type="match status" value="1"/>
</dbReference>
<dbReference type="InterPro" id="IPR004839">
    <property type="entry name" value="Aminotransferase_I/II_large"/>
</dbReference>
<dbReference type="GO" id="GO:0008710">
    <property type="term" value="F:8-amino-7-oxononanoate synthase activity"/>
    <property type="evidence" value="ECO:0007669"/>
    <property type="project" value="TreeGrafter"/>
</dbReference>
<organism evidence="5 6">
    <name type="scientific">Desulfopila aestuarii DSM 18488</name>
    <dbReference type="NCBI Taxonomy" id="1121416"/>
    <lineage>
        <taxon>Bacteria</taxon>
        <taxon>Pseudomonadati</taxon>
        <taxon>Thermodesulfobacteriota</taxon>
        <taxon>Desulfobulbia</taxon>
        <taxon>Desulfobulbales</taxon>
        <taxon>Desulfocapsaceae</taxon>
        <taxon>Desulfopila</taxon>
    </lineage>
</organism>
<evidence type="ECO:0000313" key="6">
    <source>
        <dbReference type="Proteomes" id="UP000184603"/>
    </source>
</evidence>
<dbReference type="Gene3D" id="3.90.1150.10">
    <property type="entry name" value="Aspartate Aminotransferase, domain 1"/>
    <property type="match status" value="1"/>
</dbReference>
<dbReference type="Pfam" id="PF00155">
    <property type="entry name" value="Aminotran_1_2"/>
    <property type="match status" value="1"/>
</dbReference>
<evidence type="ECO:0000313" key="5">
    <source>
        <dbReference type="EMBL" id="SHO45543.1"/>
    </source>
</evidence>
<dbReference type="InterPro" id="IPR015422">
    <property type="entry name" value="PyrdxlP-dep_Trfase_small"/>
</dbReference>
<evidence type="ECO:0000259" key="4">
    <source>
        <dbReference type="Pfam" id="PF00155"/>
    </source>
</evidence>
<dbReference type="InterPro" id="IPR015424">
    <property type="entry name" value="PyrdxlP-dep_Trfase"/>
</dbReference>
<gene>
    <name evidence="5" type="ORF">SAMN02745220_01126</name>
</gene>
<dbReference type="Proteomes" id="UP000184603">
    <property type="component" value="Unassembled WGS sequence"/>
</dbReference>
<sequence>MKEDYGEVLANLAKTGRLRELNPLTNRAGCWVKRDGRTLLNLSSNDYLGLAGNKDFHARFYNGLKGADLLDRYGLGSASSRLLSGDCEPLHELENALKVAYGFPSALFYNSGYHANIGILPALFDKRDIIISDKLNHASIHDGMRLSLAAHKRYRHLDYDHLESILVQNRPKYERAVIVSESVFSMDGDVADLQELVRLKERYNCLLYIDEAHALGVSGPKGLGEAEAQLVLEKIDILVGPFGKACASIGSFVLCTDEIRSFLVNHCRSMIFTTALPPIIASWNLFVFKSILEMADKRQHLKSLIENLRHELVANGLHTYGSTNIVPVVIGGNQLAVDAAGMMQDEGFLVLPVRPPTVPEGTARFRLSLTADMSWSDLAPLASKIARCLNSLATG</sequence>
<name>A0A1M7Y1B2_9BACT</name>
<evidence type="ECO:0000256" key="3">
    <source>
        <dbReference type="ARBA" id="ARBA00022898"/>
    </source>
</evidence>
<dbReference type="AlphaFoldDB" id="A0A1M7Y1B2"/>
<proteinExistence type="predicted"/>
<evidence type="ECO:0000256" key="2">
    <source>
        <dbReference type="ARBA" id="ARBA00022679"/>
    </source>
</evidence>
<evidence type="ECO:0000256" key="1">
    <source>
        <dbReference type="ARBA" id="ARBA00001933"/>
    </source>
</evidence>
<reference evidence="5 6" key="1">
    <citation type="submission" date="2016-12" db="EMBL/GenBank/DDBJ databases">
        <authorList>
            <person name="Song W.-J."/>
            <person name="Kurnit D.M."/>
        </authorList>
    </citation>
    <scope>NUCLEOTIDE SEQUENCE [LARGE SCALE GENOMIC DNA]</scope>
    <source>
        <strain evidence="5 6">DSM 18488</strain>
    </source>
</reference>
<dbReference type="SUPFAM" id="SSF53383">
    <property type="entry name" value="PLP-dependent transferases"/>
    <property type="match status" value="1"/>
</dbReference>
<dbReference type="InterPro" id="IPR015421">
    <property type="entry name" value="PyrdxlP-dep_Trfase_major"/>
</dbReference>
<dbReference type="InterPro" id="IPR050087">
    <property type="entry name" value="AON_synthase_class-II"/>
</dbReference>
<comment type="cofactor">
    <cofactor evidence="1">
        <name>pyridoxal 5'-phosphate</name>
        <dbReference type="ChEBI" id="CHEBI:597326"/>
    </cofactor>
</comment>
<dbReference type="Gene3D" id="3.40.640.10">
    <property type="entry name" value="Type I PLP-dependent aspartate aminotransferase-like (Major domain)"/>
    <property type="match status" value="1"/>
</dbReference>
<keyword evidence="2" id="KW-0808">Transferase</keyword>
<accession>A0A1M7Y1B2</accession>
<dbReference type="OrthoDB" id="9807157at2"/>
<dbReference type="GO" id="GO:0009102">
    <property type="term" value="P:biotin biosynthetic process"/>
    <property type="evidence" value="ECO:0007669"/>
    <property type="project" value="TreeGrafter"/>
</dbReference>
<keyword evidence="6" id="KW-1185">Reference proteome</keyword>
<dbReference type="STRING" id="1121416.SAMN02745220_01126"/>
<protein>
    <submittedName>
        <fullName evidence="5">8-amino-7-oxononanoate synthase</fullName>
    </submittedName>
</protein>
<dbReference type="PANTHER" id="PTHR13693:SF100">
    <property type="entry name" value="8-AMINO-7-OXONONANOATE SYNTHASE"/>
    <property type="match status" value="1"/>
</dbReference>
<keyword evidence="3" id="KW-0663">Pyridoxal phosphate</keyword>
<dbReference type="GO" id="GO:0030170">
    <property type="term" value="F:pyridoxal phosphate binding"/>
    <property type="evidence" value="ECO:0007669"/>
    <property type="project" value="InterPro"/>
</dbReference>
<dbReference type="RefSeq" id="WP_073612472.1">
    <property type="nucleotide sequence ID" value="NZ_FRFE01000004.1"/>
</dbReference>
<feature type="domain" description="Aminotransferase class I/classII large" evidence="4">
    <location>
        <begin position="38"/>
        <end position="385"/>
    </location>
</feature>
<dbReference type="PANTHER" id="PTHR13693">
    <property type="entry name" value="CLASS II AMINOTRANSFERASE/8-AMINO-7-OXONONANOATE SYNTHASE"/>
    <property type="match status" value="1"/>
</dbReference>